<evidence type="ECO:0000256" key="4">
    <source>
        <dbReference type="HAMAP-Rule" id="MF_00171"/>
    </source>
</evidence>
<dbReference type="FunFam" id="3.30.70.580:FF:000001">
    <property type="entry name" value="tRNA pseudouridine synthase A"/>
    <property type="match status" value="1"/>
</dbReference>
<feature type="domain" description="Pseudouridine synthase I TruA alpha/beta" evidence="8">
    <location>
        <begin position="23"/>
        <end position="118"/>
    </location>
</feature>
<dbReference type="SUPFAM" id="SSF55120">
    <property type="entry name" value="Pseudouridine synthase"/>
    <property type="match status" value="1"/>
</dbReference>
<dbReference type="PANTHER" id="PTHR11142">
    <property type="entry name" value="PSEUDOURIDYLATE SYNTHASE"/>
    <property type="match status" value="1"/>
</dbReference>
<dbReference type="InterPro" id="IPR020103">
    <property type="entry name" value="PsdUridine_synth_cat_dom_sf"/>
</dbReference>
<proteinExistence type="inferred from homology"/>
<dbReference type="PIRSF" id="PIRSF001430">
    <property type="entry name" value="tRNA_psdUrid_synth"/>
    <property type="match status" value="1"/>
</dbReference>
<reference evidence="9 10" key="1">
    <citation type="journal article" date="2007" name="Proc. Natl. Acad. Sci. U.S.A.">
        <title>The genome of Syntrophus aciditrophicus: life at the thermodynamic limit of microbial growth.</title>
        <authorList>
            <person name="McInerney M.J."/>
            <person name="Rohlin L."/>
            <person name="Mouttaki H."/>
            <person name="Kim U."/>
            <person name="Krupp R.S."/>
            <person name="Rios-Hernandez L."/>
            <person name="Sieber J."/>
            <person name="Struchtemeyer C.G."/>
            <person name="Bhattacharyya A."/>
            <person name="Campbell J.W."/>
            <person name="Gunsalus R.P."/>
        </authorList>
    </citation>
    <scope>NUCLEOTIDE SEQUENCE [LARGE SCALE GENOMIC DNA]</scope>
    <source>
        <strain evidence="9 10">SB</strain>
    </source>
</reference>
<dbReference type="InterPro" id="IPR020095">
    <property type="entry name" value="PsdUridine_synth_TruA_C"/>
</dbReference>
<evidence type="ECO:0000256" key="2">
    <source>
        <dbReference type="ARBA" id="ARBA00022694"/>
    </source>
</evidence>
<dbReference type="eggNOG" id="COG0101">
    <property type="taxonomic scope" value="Bacteria"/>
</dbReference>
<dbReference type="Proteomes" id="UP000001933">
    <property type="component" value="Chromosome"/>
</dbReference>
<evidence type="ECO:0000313" key="9">
    <source>
        <dbReference type="EMBL" id="ABC77836.1"/>
    </source>
</evidence>
<dbReference type="Gene3D" id="3.30.70.660">
    <property type="entry name" value="Pseudouridine synthase I, catalytic domain, C-terminal subdomain"/>
    <property type="match status" value="1"/>
</dbReference>
<dbReference type="GO" id="GO:0016829">
    <property type="term" value="F:lyase activity"/>
    <property type="evidence" value="ECO:0007669"/>
    <property type="project" value="UniProtKB-KW"/>
</dbReference>
<evidence type="ECO:0000256" key="7">
    <source>
        <dbReference type="RuleBase" id="RU003792"/>
    </source>
</evidence>
<evidence type="ECO:0000259" key="8">
    <source>
        <dbReference type="Pfam" id="PF01416"/>
    </source>
</evidence>
<dbReference type="FunCoup" id="Q2LUS6">
    <property type="interactions" value="430"/>
</dbReference>
<keyword evidence="3 4" id="KW-0413">Isomerase</keyword>
<dbReference type="AlphaFoldDB" id="Q2LUS6"/>
<dbReference type="Pfam" id="PF01416">
    <property type="entry name" value="PseudoU_synth_1"/>
    <property type="match status" value="2"/>
</dbReference>
<feature type="binding site" evidence="4 6">
    <location>
        <position position="124"/>
    </location>
    <ligand>
        <name>substrate</name>
    </ligand>
</feature>
<dbReference type="PANTHER" id="PTHR11142:SF0">
    <property type="entry name" value="TRNA PSEUDOURIDINE SYNTHASE-LIKE 1"/>
    <property type="match status" value="1"/>
</dbReference>
<dbReference type="InterPro" id="IPR020094">
    <property type="entry name" value="TruA/RsuA/RluB/E/F_N"/>
</dbReference>
<dbReference type="NCBIfam" id="TIGR00071">
    <property type="entry name" value="hisT_truA"/>
    <property type="match status" value="1"/>
</dbReference>
<dbReference type="GO" id="GO:0031119">
    <property type="term" value="P:tRNA pseudouridine synthesis"/>
    <property type="evidence" value="ECO:0007669"/>
    <property type="project" value="UniProtKB-UniRule"/>
</dbReference>
<name>Q2LUS6_SYNAS</name>
<sequence>MIMGCDDGIKEGMTRRNIKLVLEYDGTAYRGWQRQGNLPTIQKILEESIARITQEPVILHGSGRTDAGVHALNQVANFRTSSRIPAANLLRGLNSLLPGDIVIRETEDVDEEFHSRYSAKSKSYLYRILNSPVRSPLQRNSAWFIRCCLDLEKMAGAISLLCGKHDFTSFCAAGSDVKSCVRTIIRAEIERETEQVITISVEADGFLRHMVRNIVGTLVEIGAGQDSSEIMRDILEAKDRGCAGITAPPQGLFLQKVSY</sequence>
<accession>Q2LUS6</accession>
<organism evidence="9 10">
    <name type="scientific">Syntrophus aciditrophicus (strain SB)</name>
    <dbReference type="NCBI Taxonomy" id="56780"/>
    <lineage>
        <taxon>Bacteria</taxon>
        <taxon>Pseudomonadati</taxon>
        <taxon>Thermodesulfobacteriota</taxon>
        <taxon>Syntrophia</taxon>
        <taxon>Syntrophales</taxon>
        <taxon>Syntrophaceae</taxon>
        <taxon>Syntrophus</taxon>
    </lineage>
</organism>
<protein>
    <recommendedName>
        <fullName evidence="4">tRNA pseudouridine synthase A</fullName>
        <ecNumber evidence="4">5.4.99.12</ecNumber>
    </recommendedName>
    <alternativeName>
        <fullName evidence="4">tRNA pseudouridine(38-40) synthase</fullName>
    </alternativeName>
    <alternativeName>
        <fullName evidence="4">tRNA pseudouridylate synthase I</fullName>
    </alternativeName>
    <alternativeName>
        <fullName evidence="4">tRNA-uridine isomerase I</fullName>
    </alternativeName>
</protein>
<dbReference type="EMBL" id="CP000252">
    <property type="protein sequence ID" value="ABC77836.1"/>
    <property type="molecule type" value="Genomic_DNA"/>
</dbReference>
<evidence type="ECO:0000256" key="6">
    <source>
        <dbReference type="PIRSR" id="PIRSR001430-2"/>
    </source>
</evidence>
<dbReference type="GO" id="GO:0160147">
    <property type="term" value="F:tRNA pseudouridine(38-40) synthase activity"/>
    <property type="evidence" value="ECO:0007669"/>
    <property type="project" value="UniProtKB-EC"/>
</dbReference>
<feature type="domain" description="Pseudouridine synthase I TruA alpha/beta" evidence="8">
    <location>
        <begin position="157"/>
        <end position="259"/>
    </location>
</feature>
<keyword evidence="9" id="KW-0456">Lyase</keyword>
<comment type="catalytic activity">
    <reaction evidence="4 7">
        <text>uridine(38/39/40) in tRNA = pseudouridine(38/39/40) in tRNA</text>
        <dbReference type="Rhea" id="RHEA:22376"/>
        <dbReference type="Rhea" id="RHEA-COMP:10085"/>
        <dbReference type="Rhea" id="RHEA-COMP:10087"/>
        <dbReference type="ChEBI" id="CHEBI:65314"/>
        <dbReference type="ChEBI" id="CHEBI:65315"/>
        <dbReference type="EC" id="5.4.99.12"/>
    </reaction>
</comment>
<dbReference type="HAMAP" id="MF_00171">
    <property type="entry name" value="TruA"/>
    <property type="match status" value="1"/>
</dbReference>
<dbReference type="InterPro" id="IPR001406">
    <property type="entry name" value="PsdUridine_synth_TruA"/>
</dbReference>
<evidence type="ECO:0000313" key="10">
    <source>
        <dbReference type="Proteomes" id="UP000001933"/>
    </source>
</evidence>
<dbReference type="CDD" id="cd02570">
    <property type="entry name" value="PseudoU_synth_EcTruA"/>
    <property type="match status" value="1"/>
</dbReference>
<keyword evidence="10" id="KW-1185">Reference proteome</keyword>
<dbReference type="Gene3D" id="3.30.70.580">
    <property type="entry name" value="Pseudouridine synthase I, catalytic domain, N-terminal subdomain"/>
    <property type="match status" value="1"/>
</dbReference>
<dbReference type="InParanoid" id="Q2LUS6"/>
<dbReference type="HOGENOM" id="CLU_014673_0_1_7"/>
<evidence type="ECO:0000256" key="1">
    <source>
        <dbReference type="ARBA" id="ARBA00009375"/>
    </source>
</evidence>
<comment type="similarity">
    <text evidence="1 4 7">Belongs to the tRNA pseudouridine synthase TruA family.</text>
</comment>
<dbReference type="InterPro" id="IPR020097">
    <property type="entry name" value="PsdUridine_synth_TruA_a/b_dom"/>
</dbReference>
<evidence type="ECO:0000256" key="3">
    <source>
        <dbReference type="ARBA" id="ARBA00023235"/>
    </source>
</evidence>
<comment type="subunit">
    <text evidence="4">Homodimer.</text>
</comment>
<dbReference type="STRING" id="56780.SYN_01395"/>
<keyword evidence="2 4" id="KW-0819">tRNA processing</keyword>
<comment type="function">
    <text evidence="4">Formation of pseudouridine at positions 38, 39 and 40 in the anticodon stem and loop of transfer RNAs.</text>
</comment>
<dbReference type="GO" id="GO:0003723">
    <property type="term" value="F:RNA binding"/>
    <property type="evidence" value="ECO:0007669"/>
    <property type="project" value="InterPro"/>
</dbReference>
<dbReference type="EC" id="5.4.99.12" evidence="4"/>
<gene>
    <name evidence="4" type="primary">truA</name>
    <name evidence="9" type="ORF">SYN_01395</name>
</gene>
<comment type="caution">
    <text evidence="4">Lacks conserved residue(s) required for the propagation of feature annotation.</text>
</comment>
<evidence type="ECO:0000256" key="5">
    <source>
        <dbReference type="PIRSR" id="PIRSR001430-1"/>
    </source>
</evidence>
<feature type="active site" description="Nucleophile" evidence="4 5">
    <location>
        <position position="66"/>
    </location>
</feature>
<dbReference type="KEGG" id="sat:SYN_01395"/>